<evidence type="ECO:0000313" key="2">
    <source>
        <dbReference type="EMBL" id="MPM30255.1"/>
    </source>
</evidence>
<keyword evidence="1" id="KW-0812">Transmembrane</keyword>
<reference evidence="2" key="1">
    <citation type="submission" date="2019-08" db="EMBL/GenBank/DDBJ databases">
        <authorList>
            <person name="Kucharzyk K."/>
            <person name="Murdoch R.W."/>
            <person name="Higgins S."/>
            <person name="Loffler F."/>
        </authorList>
    </citation>
    <scope>NUCLEOTIDE SEQUENCE</scope>
</reference>
<protein>
    <submittedName>
        <fullName evidence="2">Uncharacterized protein</fullName>
    </submittedName>
</protein>
<name>A0A644YNT0_9ZZZZ</name>
<feature type="transmembrane region" description="Helical" evidence="1">
    <location>
        <begin position="60"/>
        <end position="78"/>
    </location>
</feature>
<dbReference type="EMBL" id="VSSQ01005738">
    <property type="protein sequence ID" value="MPM30255.1"/>
    <property type="molecule type" value="Genomic_DNA"/>
</dbReference>
<keyword evidence="1" id="KW-1133">Transmembrane helix</keyword>
<sequence>MYHKQHLFLSFSLLLNLLMGYRHIDQDGIVLLNFYKLFLFLLELRQVLNLKLHMDSFKLSLLLSSLVLFNIPIYLSIIPNSKMFLSISSFLFKGNLESISLQL</sequence>
<gene>
    <name evidence="2" type="ORF">SDC9_76803</name>
</gene>
<organism evidence="2">
    <name type="scientific">bioreactor metagenome</name>
    <dbReference type="NCBI Taxonomy" id="1076179"/>
    <lineage>
        <taxon>unclassified sequences</taxon>
        <taxon>metagenomes</taxon>
        <taxon>ecological metagenomes</taxon>
    </lineage>
</organism>
<proteinExistence type="predicted"/>
<comment type="caution">
    <text evidence="2">The sequence shown here is derived from an EMBL/GenBank/DDBJ whole genome shotgun (WGS) entry which is preliminary data.</text>
</comment>
<dbReference type="AlphaFoldDB" id="A0A644YNT0"/>
<evidence type="ECO:0000256" key="1">
    <source>
        <dbReference type="SAM" id="Phobius"/>
    </source>
</evidence>
<accession>A0A644YNT0</accession>
<keyword evidence="1" id="KW-0472">Membrane</keyword>